<name>A0ABW3HA23_9SPHN</name>
<proteinExistence type="inferred from homology"/>
<dbReference type="InterPro" id="IPR050319">
    <property type="entry name" value="ABC_transp_ATP-bind"/>
</dbReference>
<evidence type="ECO:0000256" key="2">
    <source>
        <dbReference type="ARBA" id="ARBA00005417"/>
    </source>
</evidence>
<dbReference type="InterPro" id="IPR027417">
    <property type="entry name" value="P-loop_NTPase"/>
</dbReference>
<dbReference type="InterPro" id="IPR003439">
    <property type="entry name" value="ABC_transporter-like_ATP-bd"/>
</dbReference>
<comment type="similarity">
    <text evidence="2">Belongs to the ABC transporter superfamily.</text>
</comment>
<sequence length="329" mass="35329">MSALLEVEGLEKRYRLRRGRVLQAVAGVSFAIAPGEVLALVGESGCGKSTIGRCLLRLESPDGGSIRFGGERVDRLGAGAFRPYRKRIQMVFQDPYGSLDPRMRVADILAEPLVSLGLARGTGDAMPRVLELLDMVRMPRSAAERRPHEFSGGQRQRIGIARALAVQPELIVCDEAVSALDVSVKAQIVNLLADLRAELGLAMLFISHDLAIVERIADRVAVMYLGRIAEIGTAEAVLGAPRHPYTRGLLAAAPRIDAPLDPAVLLTGEPPDPAAPPSGCRFRTRCPRAQDRCAVEEPQLVPLDGGRAAACHFPEPAPARQDVPALEVP</sequence>
<evidence type="ECO:0000256" key="3">
    <source>
        <dbReference type="ARBA" id="ARBA00022448"/>
    </source>
</evidence>
<evidence type="ECO:0000259" key="6">
    <source>
        <dbReference type="PROSITE" id="PS50893"/>
    </source>
</evidence>
<dbReference type="RefSeq" id="WP_264943889.1">
    <property type="nucleotide sequence ID" value="NZ_JAPDRA010000003.1"/>
</dbReference>
<keyword evidence="8" id="KW-1185">Reference proteome</keyword>
<dbReference type="CDD" id="cd03257">
    <property type="entry name" value="ABC_NikE_OppD_transporters"/>
    <property type="match status" value="1"/>
</dbReference>
<dbReference type="NCBIfam" id="TIGR01727">
    <property type="entry name" value="oligo_HPY"/>
    <property type="match status" value="1"/>
</dbReference>
<dbReference type="PROSITE" id="PS00211">
    <property type="entry name" value="ABC_TRANSPORTER_1"/>
    <property type="match status" value="1"/>
</dbReference>
<organism evidence="7 8">
    <name type="scientific">Sphingomonas canadensis</name>
    <dbReference type="NCBI Taxonomy" id="1219257"/>
    <lineage>
        <taxon>Bacteria</taxon>
        <taxon>Pseudomonadati</taxon>
        <taxon>Pseudomonadota</taxon>
        <taxon>Alphaproteobacteria</taxon>
        <taxon>Sphingomonadales</taxon>
        <taxon>Sphingomonadaceae</taxon>
        <taxon>Sphingomonas</taxon>
    </lineage>
</organism>
<dbReference type="GO" id="GO:0005524">
    <property type="term" value="F:ATP binding"/>
    <property type="evidence" value="ECO:0007669"/>
    <property type="project" value="UniProtKB-KW"/>
</dbReference>
<dbReference type="PANTHER" id="PTHR43776:SF7">
    <property type="entry name" value="D,D-DIPEPTIDE TRANSPORT ATP-BINDING PROTEIN DDPF-RELATED"/>
    <property type="match status" value="1"/>
</dbReference>
<keyword evidence="4" id="KW-0547">Nucleotide-binding</keyword>
<comment type="subcellular location">
    <subcellularLocation>
        <location evidence="1">Cell inner membrane</location>
        <topology evidence="1">Peripheral membrane protein</topology>
    </subcellularLocation>
</comment>
<dbReference type="SMART" id="SM00382">
    <property type="entry name" value="AAA"/>
    <property type="match status" value="1"/>
</dbReference>
<dbReference type="InterPro" id="IPR013563">
    <property type="entry name" value="Oligopep_ABC_C"/>
</dbReference>
<dbReference type="SUPFAM" id="SSF52540">
    <property type="entry name" value="P-loop containing nucleoside triphosphate hydrolases"/>
    <property type="match status" value="1"/>
</dbReference>
<evidence type="ECO:0000313" key="8">
    <source>
        <dbReference type="Proteomes" id="UP001596977"/>
    </source>
</evidence>
<gene>
    <name evidence="7" type="ORF">ACFQ1E_09250</name>
</gene>
<evidence type="ECO:0000256" key="1">
    <source>
        <dbReference type="ARBA" id="ARBA00004417"/>
    </source>
</evidence>
<dbReference type="Pfam" id="PF08352">
    <property type="entry name" value="oligo_HPY"/>
    <property type="match status" value="1"/>
</dbReference>
<dbReference type="Gene3D" id="3.40.50.300">
    <property type="entry name" value="P-loop containing nucleotide triphosphate hydrolases"/>
    <property type="match status" value="1"/>
</dbReference>
<feature type="domain" description="ABC transporter" evidence="6">
    <location>
        <begin position="5"/>
        <end position="250"/>
    </location>
</feature>
<protein>
    <submittedName>
        <fullName evidence="7">ABC transporter ATP-binding protein</fullName>
    </submittedName>
</protein>
<dbReference type="Pfam" id="PF00005">
    <property type="entry name" value="ABC_tran"/>
    <property type="match status" value="1"/>
</dbReference>
<evidence type="ECO:0000256" key="5">
    <source>
        <dbReference type="ARBA" id="ARBA00022840"/>
    </source>
</evidence>
<dbReference type="EMBL" id="JBHTJG010000003">
    <property type="protein sequence ID" value="MFD0946521.1"/>
    <property type="molecule type" value="Genomic_DNA"/>
</dbReference>
<comment type="caution">
    <text evidence="7">The sequence shown here is derived from an EMBL/GenBank/DDBJ whole genome shotgun (WGS) entry which is preliminary data.</text>
</comment>
<dbReference type="PANTHER" id="PTHR43776">
    <property type="entry name" value="TRANSPORT ATP-BINDING PROTEIN"/>
    <property type="match status" value="1"/>
</dbReference>
<dbReference type="Proteomes" id="UP001596977">
    <property type="component" value="Unassembled WGS sequence"/>
</dbReference>
<evidence type="ECO:0000313" key="7">
    <source>
        <dbReference type="EMBL" id="MFD0946521.1"/>
    </source>
</evidence>
<dbReference type="PROSITE" id="PS50893">
    <property type="entry name" value="ABC_TRANSPORTER_2"/>
    <property type="match status" value="1"/>
</dbReference>
<keyword evidence="5 7" id="KW-0067">ATP-binding</keyword>
<reference evidence="8" key="1">
    <citation type="journal article" date="2019" name="Int. J. Syst. Evol. Microbiol.">
        <title>The Global Catalogue of Microorganisms (GCM) 10K type strain sequencing project: providing services to taxonomists for standard genome sequencing and annotation.</title>
        <authorList>
            <consortium name="The Broad Institute Genomics Platform"/>
            <consortium name="The Broad Institute Genome Sequencing Center for Infectious Disease"/>
            <person name="Wu L."/>
            <person name="Ma J."/>
        </authorList>
    </citation>
    <scope>NUCLEOTIDE SEQUENCE [LARGE SCALE GENOMIC DNA]</scope>
    <source>
        <strain evidence="8">CCUG 62982</strain>
    </source>
</reference>
<keyword evidence="3" id="KW-0813">Transport</keyword>
<evidence type="ECO:0000256" key="4">
    <source>
        <dbReference type="ARBA" id="ARBA00022741"/>
    </source>
</evidence>
<dbReference type="InterPro" id="IPR017871">
    <property type="entry name" value="ABC_transporter-like_CS"/>
</dbReference>
<dbReference type="InterPro" id="IPR003593">
    <property type="entry name" value="AAA+_ATPase"/>
</dbReference>
<accession>A0ABW3HA23</accession>